<gene>
    <name evidence="2" type="ORF">HGA08_02465</name>
</gene>
<sequence>MLLSNFIAASHPAGTADTSASLRARPRNPSSEKTGRVVRVRLWGDPQLGAVRHEPKLTNRPGPGGGVGRGSATFCQYGQAVAKSSAVDGPEI</sequence>
<dbReference type="Proteomes" id="UP000565711">
    <property type="component" value="Unassembled WGS sequence"/>
</dbReference>
<keyword evidence="3" id="KW-1185">Reference proteome</keyword>
<dbReference type="RefSeq" id="WP_067869415.1">
    <property type="nucleotide sequence ID" value="NZ_JAAXOP010000001.1"/>
</dbReference>
<accession>A0A846XSL9</accession>
<comment type="caution">
    <text evidence="2">The sequence shown here is derived from an EMBL/GenBank/DDBJ whole genome shotgun (WGS) entry which is preliminary data.</text>
</comment>
<organism evidence="2 3">
    <name type="scientific">Nocardia vermiculata</name>
    <dbReference type="NCBI Taxonomy" id="257274"/>
    <lineage>
        <taxon>Bacteria</taxon>
        <taxon>Bacillati</taxon>
        <taxon>Actinomycetota</taxon>
        <taxon>Actinomycetes</taxon>
        <taxon>Mycobacteriales</taxon>
        <taxon>Nocardiaceae</taxon>
        <taxon>Nocardia</taxon>
    </lineage>
</organism>
<reference evidence="2 3" key="1">
    <citation type="submission" date="2020-04" db="EMBL/GenBank/DDBJ databases">
        <title>MicrobeNet Type strains.</title>
        <authorList>
            <person name="Nicholson A.C."/>
        </authorList>
    </citation>
    <scope>NUCLEOTIDE SEQUENCE [LARGE SCALE GENOMIC DNA]</scope>
    <source>
        <strain evidence="2 3">JCM 12354</strain>
    </source>
</reference>
<feature type="region of interest" description="Disordered" evidence="1">
    <location>
        <begin position="49"/>
        <end position="72"/>
    </location>
</feature>
<feature type="region of interest" description="Disordered" evidence="1">
    <location>
        <begin position="1"/>
        <end position="35"/>
    </location>
</feature>
<dbReference type="EMBL" id="JAAXOP010000001">
    <property type="protein sequence ID" value="NKY49072.1"/>
    <property type="molecule type" value="Genomic_DNA"/>
</dbReference>
<dbReference type="AlphaFoldDB" id="A0A846XSL9"/>
<evidence type="ECO:0000313" key="3">
    <source>
        <dbReference type="Proteomes" id="UP000565711"/>
    </source>
</evidence>
<name>A0A846XSL9_9NOCA</name>
<evidence type="ECO:0000256" key="1">
    <source>
        <dbReference type="SAM" id="MobiDB-lite"/>
    </source>
</evidence>
<protein>
    <submittedName>
        <fullName evidence="2">Uncharacterized protein</fullName>
    </submittedName>
</protein>
<proteinExistence type="predicted"/>
<evidence type="ECO:0000313" key="2">
    <source>
        <dbReference type="EMBL" id="NKY49072.1"/>
    </source>
</evidence>